<sequence length="180" mass="19803">MENSAGGNVLAIKGMNCVVIGTDNAADGNLFRVPVHSRLYCGIEGPESHVSAVRKQMTIRVQQLSGQVTPEVYTQNLSSFLQVSPVPYQVDCIVAGLQPVTRRPYIATVDMLGIINYIDDFVAVGKLRPQLHVNCEALYKRNMKLDDVLETMGNTFFTNTDPEVVKEALVFIIRPCSTAN</sequence>
<dbReference type="Proteomes" id="UP001500889">
    <property type="component" value="Chromosome A"/>
</dbReference>
<evidence type="ECO:0000313" key="2">
    <source>
        <dbReference type="Proteomes" id="UP001500889"/>
    </source>
</evidence>
<dbReference type="EMBL" id="AP029266">
    <property type="protein sequence ID" value="BFG02720.1"/>
    <property type="molecule type" value="Genomic_DNA"/>
</dbReference>
<name>A0AAU9G594_DROMD</name>
<dbReference type="SUPFAM" id="SSF56235">
    <property type="entry name" value="N-terminal nucleophile aminohydrolases (Ntn hydrolases)"/>
    <property type="match status" value="1"/>
</dbReference>
<organism evidence="1 2">
    <name type="scientific">Drosophila madeirensis</name>
    <name type="common">Fruit fly</name>
    <dbReference type="NCBI Taxonomy" id="30013"/>
    <lineage>
        <taxon>Eukaryota</taxon>
        <taxon>Metazoa</taxon>
        <taxon>Ecdysozoa</taxon>
        <taxon>Arthropoda</taxon>
        <taxon>Hexapoda</taxon>
        <taxon>Insecta</taxon>
        <taxon>Pterygota</taxon>
        <taxon>Neoptera</taxon>
        <taxon>Endopterygota</taxon>
        <taxon>Diptera</taxon>
        <taxon>Brachycera</taxon>
        <taxon>Muscomorpha</taxon>
        <taxon>Ephydroidea</taxon>
        <taxon>Drosophilidae</taxon>
        <taxon>Drosophila</taxon>
        <taxon>Sophophora</taxon>
    </lineage>
</organism>
<dbReference type="AlphaFoldDB" id="A0AAU9G594"/>
<reference evidence="1 2" key="1">
    <citation type="submission" date="2024-02" db="EMBL/GenBank/DDBJ databases">
        <title>A chromosome-level genome assembly of Drosophila madeirensis, a fruit fly species endemic to Madeira island.</title>
        <authorList>
            <person name="Tomihara K."/>
            <person name="Llopart A."/>
            <person name="Yamamoto D."/>
        </authorList>
    </citation>
    <scope>NUCLEOTIDE SEQUENCE [LARGE SCALE GENOMIC DNA]</scope>
    <source>
        <strain evidence="1 2">RF1</strain>
    </source>
</reference>
<dbReference type="InterPro" id="IPR001353">
    <property type="entry name" value="Proteasome_sua/b"/>
</dbReference>
<protein>
    <submittedName>
        <fullName evidence="1">Proteasome subunit beta type-3-like</fullName>
    </submittedName>
</protein>
<evidence type="ECO:0000313" key="1">
    <source>
        <dbReference type="EMBL" id="BFG02720.1"/>
    </source>
</evidence>
<dbReference type="Pfam" id="PF00227">
    <property type="entry name" value="Proteasome"/>
    <property type="match status" value="1"/>
</dbReference>
<dbReference type="GO" id="GO:0051603">
    <property type="term" value="P:proteolysis involved in protein catabolic process"/>
    <property type="evidence" value="ECO:0007669"/>
    <property type="project" value="InterPro"/>
</dbReference>
<accession>A0AAU9G594</accession>
<dbReference type="GO" id="GO:0005839">
    <property type="term" value="C:proteasome core complex"/>
    <property type="evidence" value="ECO:0007669"/>
    <property type="project" value="InterPro"/>
</dbReference>
<dbReference type="InterPro" id="IPR029055">
    <property type="entry name" value="Ntn_hydrolases_N"/>
</dbReference>
<proteinExistence type="predicted"/>
<keyword evidence="1" id="KW-0647">Proteasome</keyword>
<gene>
    <name evidence="1" type="ORF">DMAD_02154</name>
</gene>
<dbReference type="Gene3D" id="3.60.20.10">
    <property type="entry name" value="Glutamine Phosphoribosylpyrophosphate, subunit 1, domain 1"/>
    <property type="match status" value="1"/>
</dbReference>
<keyword evidence="2" id="KW-1185">Reference proteome</keyword>